<name>A0A8J7LAD5_9NOST</name>
<evidence type="ECO:0000313" key="2">
    <source>
        <dbReference type="EMBL" id="MBH8563941.1"/>
    </source>
</evidence>
<gene>
    <name evidence="2" type="ORF">I8748_17415</name>
</gene>
<evidence type="ECO:0000313" key="3">
    <source>
        <dbReference type="Proteomes" id="UP000632766"/>
    </source>
</evidence>
<proteinExistence type="predicted"/>
<dbReference type="EMBL" id="JAECZC010000031">
    <property type="protein sequence ID" value="MBH8563941.1"/>
    <property type="molecule type" value="Genomic_DNA"/>
</dbReference>
<dbReference type="AlphaFoldDB" id="A0A8J7LAD5"/>
<organism evidence="2 3">
    <name type="scientific">Amazonocrinis nigriterrae CENA67</name>
    <dbReference type="NCBI Taxonomy" id="2794033"/>
    <lineage>
        <taxon>Bacteria</taxon>
        <taxon>Bacillati</taxon>
        <taxon>Cyanobacteriota</taxon>
        <taxon>Cyanophyceae</taxon>
        <taxon>Nostocales</taxon>
        <taxon>Nostocaceae</taxon>
        <taxon>Amazonocrinis</taxon>
        <taxon>Amazonocrinis nigriterrae</taxon>
    </lineage>
</organism>
<feature type="compositionally biased region" description="Basic and acidic residues" evidence="1">
    <location>
        <begin position="24"/>
        <end position="48"/>
    </location>
</feature>
<dbReference type="Proteomes" id="UP000632766">
    <property type="component" value="Unassembled WGS sequence"/>
</dbReference>
<keyword evidence="3" id="KW-1185">Reference proteome</keyword>
<feature type="compositionally biased region" description="Basic and acidic residues" evidence="1">
    <location>
        <begin position="1"/>
        <end position="13"/>
    </location>
</feature>
<comment type="caution">
    <text evidence="2">The sequence shown here is derived from an EMBL/GenBank/DDBJ whole genome shotgun (WGS) entry which is preliminary data.</text>
</comment>
<dbReference type="RefSeq" id="WP_198125805.1">
    <property type="nucleotide sequence ID" value="NZ_JAECZC010000031.1"/>
</dbReference>
<evidence type="ECO:0000256" key="1">
    <source>
        <dbReference type="SAM" id="MobiDB-lite"/>
    </source>
</evidence>
<accession>A0A8J7LAD5</accession>
<sequence length="77" mass="8446">MTQEQDKLIDLSVHESAVPSVIDPNRDKKLDVDKNDDLNDSVHDHENVDVPTPDPLDTDNDNTVADRQIISANLGAG</sequence>
<feature type="region of interest" description="Disordered" evidence="1">
    <location>
        <begin position="1"/>
        <end position="63"/>
    </location>
</feature>
<reference evidence="2 3" key="1">
    <citation type="journal article" date="2021" name="Int. J. Syst. Evol. Microbiol.">
        <title>Amazonocrinis nigriterrae gen. nov., sp. nov., Atlanticothrix silvestris gen. nov., sp. nov. and Dendronalium phyllosphericum gen. nov., sp. nov., nostocacean cyanobacteria from Brazilian environments.</title>
        <authorList>
            <person name="Alvarenga D.O."/>
            <person name="Andreote A.P.D."/>
            <person name="Branco L.H.Z."/>
            <person name="Delbaje E."/>
            <person name="Cruz R.B."/>
            <person name="Varani A.M."/>
            <person name="Fiore M.F."/>
        </authorList>
    </citation>
    <scope>NUCLEOTIDE SEQUENCE [LARGE SCALE GENOMIC DNA]</scope>
    <source>
        <strain evidence="2 3">CENA67</strain>
    </source>
</reference>
<protein>
    <submittedName>
        <fullName evidence="2">Uncharacterized protein</fullName>
    </submittedName>
</protein>